<evidence type="ECO:0000259" key="1">
    <source>
        <dbReference type="Pfam" id="PF00596"/>
    </source>
</evidence>
<dbReference type="Gene3D" id="3.40.225.10">
    <property type="entry name" value="Class II aldolase/adducin N-terminal domain"/>
    <property type="match status" value="1"/>
</dbReference>
<comment type="caution">
    <text evidence="2">The sequence shown here is derived from an EMBL/GenBank/DDBJ whole genome shotgun (WGS) entry which is preliminary data.</text>
</comment>
<organism evidence="2">
    <name type="scientific">marine sediment metagenome</name>
    <dbReference type="NCBI Taxonomy" id="412755"/>
    <lineage>
        <taxon>unclassified sequences</taxon>
        <taxon>metagenomes</taxon>
        <taxon>ecological metagenomes</taxon>
    </lineage>
</organism>
<dbReference type="AlphaFoldDB" id="X1DVA6"/>
<protein>
    <recommendedName>
        <fullName evidence="1">Class II aldolase/adducin N-terminal domain-containing protein</fullName>
    </recommendedName>
</protein>
<dbReference type="InterPro" id="IPR001303">
    <property type="entry name" value="Aldolase_II/adducin_N"/>
</dbReference>
<accession>X1DVA6</accession>
<name>X1DVA6_9ZZZZ</name>
<evidence type="ECO:0000313" key="2">
    <source>
        <dbReference type="EMBL" id="GAH12150.1"/>
    </source>
</evidence>
<gene>
    <name evidence="2" type="ORF">S01H4_61591</name>
</gene>
<dbReference type="Pfam" id="PF00596">
    <property type="entry name" value="Aldolase_II"/>
    <property type="match status" value="1"/>
</dbReference>
<dbReference type="SUPFAM" id="SSF53639">
    <property type="entry name" value="AraD/HMP-PK domain-like"/>
    <property type="match status" value="1"/>
</dbReference>
<dbReference type="InterPro" id="IPR036409">
    <property type="entry name" value="Aldolase_II/adducin_N_sf"/>
</dbReference>
<feature type="non-terminal residue" evidence="2">
    <location>
        <position position="42"/>
    </location>
</feature>
<sequence>MDSETGLVYIKPSGMDYNEINIEDIIVVDKKEKIIEGFRKPS</sequence>
<proteinExistence type="predicted"/>
<reference evidence="2" key="1">
    <citation type="journal article" date="2014" name="Front. Microbiol.">
        <title>High frequency of phylogenetically diverse reductive dehalogenase-homologous genes in deep subseafloor sedimentary metagenomes.</title>
        <authorList>
            <person name="Kawai M."/>
            <person name="Futagami T."/>
            <person name="Toyoda A."/>
            <person name="Takaki Y."/>
            <person name="Nishi S."/>
            <person name="Hori S."/>
            <person name="Arai W."/>
            <person name="Tsubouchi T."/>
            <person name="Morono Y."/>
            <person name="Uchiyama I."/>
            <person name="Ito T."/>
            <person name="Fujiyama A."/>
            <person name="Inagaki F."/>
            <person name="Takami H."/>
        </authorList>
    </citation>
    <scope>NUCLEOTIDE SEQUENCE</scope>
    <source>
        <strain evidence="2">Expedition CK06-06</strain>
    </source>
</reference>
<feature type="domain" description="Class II aldolase/adducin N-terminal" evidence="1">
    <location>
        <begin position="5"/>
        <end position="42"/>
    </location>
</feature>
<dbReference type="EMBL" id="BART01036555">
    <property type="protein sequence ID" value="GAH12150.1"/>
    <property type="molecule type" value="Genomic_DNA"/>
</dbReference>